<organism evidence="1 2">
    <name type="scientific">Nocardia ninae NBRC 108245</name>
    <dbReference type="NCBI Taxonomy" id="1210091"/>
    <lineage>
        <taxon>Bacteria</taxon>
        <taxon>Bacillati</taxon>
        <taxon>Actinomycetota</taxon>
        <taxon>Actinomycetes</taxon>
        <taxon>Mycobacteriales</taxon>
        <taxon>Nocardiaceae</taxon>
        <taxon>Nocardia</taxon>
    </lineage>
</organism>
<comment type="caution">
    <text evidence="1">The sequence shown here is derived from an EMBL/GenBank/DDBJ whole genome shotgun (WGS) entry which is preliminary data.</text>
</comment>
<dbReference type="EMBL" id="BJXA01000014">
    <property type="protein sequence ID" value="GEM38169.1"/>
    <property type="molecule type" value="Genomic_DNA"/>
</dbReference>
<name>A0A511MC59_9NOCA</name>
<evidence type="ECO:0000313" key="1">
    <source>
        <dbReference type="EMBL" id="GEM38169.1"/>
    </source>
</evidence>
<evidence type="ECO:0000313" key="2">
    <source>
        <dbReference type="Proteomes" id="UP000321424"/>
    </source>
</evidence>
<accession>A0A511MC59</accession>
<dbReference type="RefSeq" id="WP_186818387.1">
    <property type="nucleotide sequence ID" value="NZ_BJXA01000014.1"/>
</dbReference>
<gene>
    <name evidence="1" type="ORF">NN4_26880</name>
</gene>
<dbReference type="Proteomes" id="UP000321424">
    <property type="component" value="Unassembled WGS sequence"/>
</dbReference>
<sequence>MNANEDLRQVADLLEAATIGSVRLALAQSPQGPQRNRSLPENLDAAAGVLDRHRHLQEASMAITLAHAIYQSEAAKLALNSARPAAGEEPAAGTSVVEQVNDIARRLLGSPVGSDLYRLGRDLAAIAEGRR</sequence>
<keyword evidence="2" id="KW-1185">Reference proteome</keyword>
<protein>
    <submittedName>
        <fullName evidence="1">Uncharacterized protein</fullName>
    </submittedName>
</protein>
<proteinExistence type="predicted"/>
<reference evidence="1 2" key="1">
    <citation type="submission" date="2019-07" db="EMBL/GenBank/DDBJ databases">
        <title>Whole genome shotgun sequence of Nocardia ninae NBRC 108245.</title>
        <authorList>
            <person name="Hosoyama A."/>
            <person name="Uohara A."/>
            <person name="Ohji S."/>
            <person name="Ichikawa N."/>
        </authorList>
    </citation>
    <scope>NUCLEOTIDE SEQUENCE [LARGE SCALE GENOMIC DNA]</scope>
    <source>
        <strain evidence="1 2">NBRC 108245</strain>
    </source>
</reference>
<dbReference type="AlphaFoldDB" id="A0A511MC59"/>